<organism evidence="2 3">
    <name type="scientific">Escallonia herrerae</name>
    <dbReference type="NCBI Taxonomy" id="1293975"/>
    <lineage>
        <taxon>Eukaryota</taxon>
        <taxon>Viridiplantae</taxon>
        <taxon>Streptophyta</taxon>
        <taxon>Embryophyta</taxon>
        <taxon>Tracheophyta</taxon>
        <taxon>Spermatophyta</taxon>
        <taxon>Magnoliopsida</taxon>
        <taxon>eudicotyledons</taxon>
        <taxon>Gunneridae</taxon>
        <taxon>Pentapetalae</taxon>
        <taxon>asterids</taxon>
        <taxon>campanulids</taxon>
        <taxon>Escalloniales</taxon>
        <taxon>Escalloniaceae</taxon>
        <taxon>Escallonia</taxon>
    </lineage>
</organism>
<feature type="signal peptide" evidence="1">
    <location>
        <begin position="1"/>
        <end position="18"/>
    </location>
</feature>
<reference evidence="2" key="1">
    <citation type="submission" date="2022-12" db="EMBL/GenBank/DDBJ databases">
        <title>Draft genome assemblies for two species of Escallonia (Escalloniales).</title>
        <authorList>
            <person name="Chanderbali A."/>
            <person name="Dervinis C."/>
            <person name="Anghel I."/>
            <person name="Soltis D."/>
            <person name="Soltis P."/>
            <person name="Zapata F."/>
        </authorList>
    </citation>
    <scope>NUCLEOTIDE SEQUENCE</scope>
    <source>
        <strain evidence="2">UCBG64.0493</strain>
        <tissue evidence="2">Leaf</tissue>
    </source>
</reference>
<gene>
    <name evidence="2" type="ORF">RJ639_007653</name>
</gene>
<evidence type="ECO:0000313" key="3">
    <source>
        <dbReference type="Proteomes" id="UP001188597"/>
    </source>
</evidence>
<name>A0AA89AUP1_9ASTE</name>
<accession>A0AA89AUP1</accession>
<proteinExistence type="predicted"/>
<dbReference type="EMBL" id="JAVXUP010001106">
    <property type="protein sequence ID" value="KAK3015917.1"/>
    <property type="molecule type" value="Genomic_DNA"/>
</dbReference>
<keyword evidence="3" id="KW-1185">Reference proteome</keyword>
<dbReference type="Proteomes" id="UP001188597">
    <property type="component" value="Unassembled WGS sequence"/>
</dbReference>
<evidence type="ECO:0000313" key="2">
    <source>
        <dbReference type="EMBL" id="KAK3015917.1"/>
    </source>
</evidence>
<feature type="chain" id="PRO_5041722537" evidence="1">
    <location>
        <begin position="19"/>
        <end position="294"/>
    </location>
</feature>
<sequence>MLLATLIIIIAWLWNTDTIAVDELTKQVSGLSVSLMSELSCTPEKPNSRSEPLSSEDIVLKRVCSGKGKKTLSSEDDVKILDSATLVSKEEDPGSVVVLSDDEKESKVSACDVIRSYPGSSLVMSYGKTGSAGAAKTASQGSKVKKNEPEIDSIANMLEPASFVSRKLDSDKVGGKQELAPLVNSKVGVDLRKEVNSKCTSNDTFPPEKVSKLKKSDGTLSSNIVDSFQSQQVSDLRNSFGKTLSSKSIGENKASETRDIVIKELVRDAEDDPWELGLKSARRQDSSVTKINTS</sequence>
<keyword evidence="1" id="KW-0732">Signal</keyword>
<comment type="caution">
    <text evidence="2">The sequence shown here is derived from an EMBL/GenBank/DDBJ whole genome shotgun (WGS) entry which is preliminary data.</text>
</comment>
<evidence type="ECO:0000256" key="1">
    <source>
        <dbReference type="SAM" id="SignalP"/>
    </source>
</evidence>
<protein>
    <submittedName>
        <fullName evidence="2">Uncharacterized protein</fullName>
    </submittedName>
</protein>
<dbReference type="AlphaFoldDB" id="A0AA89AUP1"/>